<dbReference type="AlphaFoldDB" id="A0A1I8G9P7"/>
<feature type="region of interest" description="Disordered" evidence="2">
    <location>
        <begin position="366"/>
        <end position="396"/>
    </location>
</feature>
<dbReference type="InterPro" id="IPR026159">
    <property type="entry name" value="Malcavernin"/>
</dbReference>
<accession>A0A1I8G9P7</accession>
<evidence type="ECO:0000256" key="1">
    <source>
        <dbReference type="ARBA" id="ARBA00010822"/>
    </source>
</evidence>
<feature type="compositionally biased region" description="Low complexity" evidence="2">
    <location>
        <begin position="169"/>
        <end position="178"/>
    </location>
</feature>
<keyword evidence="4" id="KW-1185">Reference proteome</keyword>
<comment type="similarity">
    <text evidence="1">Belongs to the CCM2 family.</text>
</comment>
<sequence length="497" mass="54358">NRDISNRAYLLSLVDSIERGIRGSRSPPVDAMLSWSVSGLRLERRVQPQQQQQPPQQMPEVLLRVPVSQLLSVAYVRDSDRHLLALHYSPDANGTSQLCAMSVHARIHAQEICAVARQLLQLAYTEATLEFFDRALVALLQHPAAPLRHPAPPCSAAAATAAAGVAAETAAGPAAAEPARQRTRTPPRPVIGRRDNPQEAVSSLAGSLASSLSRQELVTFGQLFRAWSSGASSFAGSVRPQLERLFPAERSHLLLGLRPFIPARDHQAFDEFLHDRGLRPTGYSRSVSIGSTASSVRSRDSSEVDLDQALGSIVAQVQRLDMSQQQFAQPSYSRSVSAASASTAGRSPGQPHKYLALDGLEDSASMVAPADSGRSPVKELSPMAPDTKFNKLDSENQRRQEAVDSLVCSLSRQEMEQFGQLLSNWESGAAFAGSVRPQLERLFPAERSHLLLRLRPLVPDRDRRAFEDFLRNWARPDPDTGRSPVDELAPVGHMHRL</sequence>
<evidence type="ECO:0000313" key="5">
    <source>
        <dbReference type="WBParaSite" id="maker-uti_cns_0001265-snap-gene-0.3-mRNA-1"/>
    </source>
</evidence>
<protein>
    <submittedName>
        <fullName evidence="5">CCM2_C domain-containing protein</fullName>
    </submittedName>
</protein>
<proteinExistence type="inferred from homology"/>
<dbReference type="Gene3D" id="2.30.29.30">
    <property type="entry name" value="Pleckstrin-homology domain (PH domain)/Phosphotyrosine-binding domain (PTB)"/>
    <property type="match status" value="1"/>
</dbReference>
<dbReference type="InterPro" id="IPR032375">
    <property type="entry name" value="CCM2_C"/>
</dbReference>
<reference evidence="5" key="1">
    <citation type="submission" date="2016-11" db="UniProtKB">
        <authorList>
            <consortium name="WormBaseParasite"/>
        </authorList>
    </citation>
    <scope>IDENTIFICATION</scope>
</reference>
<dbReference type="PANTHER" id="PTHR21642:SF6">
    <property type="entry name" value="CEREBRAL CAVERNOUS MALFORMATIONS 2 HARMONIN-HOMOLOGY DOMAIN-CONTAINING PROTEIN"/>
    <property type="match status" value="1"/>
</dbReference>
<dbReference type="InterPro" id="IPR011993">
    <property type="entry name" value="PH-like_dom_sf"/>
</dbReference>
<dbReference type="Gene3D" id="1.20.1160.20">
    <property type="match status" value="2"/>
</dbReference>
<dbReference type="Pfam" id="PF16545">
    <property type="entry name" value="CCM2_C"/>
    <property type="match status" value="2"/>
</dbReference>
<dbReference type="WBParaSite" id="maker-uti_cns_0001265-snap-gene-0.3-mRNA-1">
    <property type="protein sequence ID" value="maker-uti_cns_0001265-snap-gene-0.3-mRNA-1"/>
    <property type="gene ID" value="maker-uti_cns_0001265-snap-gene-0.3"/>
</dbReference>
<evidence type="ECO:0000313" key="4">
    <source>
        <dbReference type="Proteomes" id="UP000095280"/>
    </source>
</evidence>
<feature type="domain" description="Cerebral cavernous malformations 2 harmonin-homology" evidence="3">
    <location>
        <begin position="397"/>
        <end position="472"/>
    </location>
</feature>
<dbReference type="PANTHER" id="PTHR21642">
    <property type="entry name" value="CEREBRAL CAVERNOUS MALFORMATIONS PROTEIN 2 HOMOLOG"/>
    <property type="match status" value="1"/>
</dbReference>
<organism evidence="4 5">
    <name type="scientific">Macrostomum lignano</name>
    <dbReference type="NCBI Taxonomy" id="282301"/>
    <lineage>
        <taxon>Eukaryota</taxon>
        <taxon>Metazoa</taxon>
        <taxon>Spiralia</taxon>
        <taxon>Lophotrochozoa</taxon>
        <taxon>Platyhelminthes</taxon>
        <taxon>Rhabditophora</taxon>
        <taxon>Macrostomorpha</taxon>
        <taxon>Macrostomida</taxon>
        <taxon>Macrostomidae</taxon>
        <taxon>Macrostomum</taxon>
    </lineage>
</organism>
<evidence type="ECO:0000256" key="2">
    <source>
        <dbReference type="SAM" id="MobiDB-lite"/>
    </source>
</evidence>
<feature type="domain" description="Cerebral cavernous malformations 2 harmonin-homology" evidence="3">
    <location>
        <begin position="208"/>
        <end position="282"/>
    </location>
</feature>
<dbReference type="Proteomes" id="UP000095280">
    <property type="component" value="Unplaced"/>
</dbReference>
<name>A0A1I8G9P7_9PLAT</name>
<feature type="region of interest" description="Disordered" evidence="2">
    <location>
        <begin position="476"/>
        <end position="497"/>
    </location>
</feature>
<feature type="region of interest" description="Disordered" evidence="2">
    <location>
        <begin position="169"/>
        <end position="197"/>
    </location>
</feature>
<evidence type="ECO:0000259" key="3">
    <source>
        <dbReference type="Pfam" id="PF16545"/>
    </source>
</evidence>